<evidence type="ECO:0000313" key="2">
    <source>
        <dbReference type="EMBL" id="ORZ38661.1"/>
    </source>
</evidence>
<evidence type="ECO:0008006" key="4">
    <source>
        <dbReference type="Google" id="ProtNLM"/>
    </source>
</evidence>
<dbReference type="AlphaFoldDB" id="A0A1Y2HY36"/>
<evidence type="ECO:0000313" key="3">
    <source>
        <dbReference type="Proteomes" id="UP000193411"/>
    </source>
</evidence>
<name>A0A1Y2HY36_9FUNG</name>
<keyword evidence="1" id="KW-1133">Transmembrane helix</keyword>
<sequence length="109" mass="11829">MNVLWTALKIMICIFVLGGVSALSLNWASTSMLSRDLAKARKSAVPVAHLSVQSCTYLHRGGYGSVSHAVDRISGKIVALKIVSKKIARVPPRHPTGTEPVEFALMRRC</sequence>
<protein>
    <recommendedName>
        <fullName evidence="4">Protein kinase domain-containing protein</fullName>
    </recommendedName>
</protein>
<dbReference type="Proteomes" id="UP000193411">
    <property type="component" value="Unassembled WGS sequence"/>
</dbReference>
<comment type="caution">
    <text evidence="2">The sequence shown here is derived from an EMBL/GenBank/DDBJ whole genome shotgun (WGS) entry which is preliminary data.</text>
</comment>
<accession>A0A1Y2HY36</accession>
<dbReference type="SUPFAM" id="SSF56112">
    <property type="entry name" value="Protein kinase-like (PK-like)"/>
    <property type="match status" value="1"/>
</dbReference>
<proteinExistence type="predicted"/>
<keyword evidence="1" id="KW-0472">Membrane</keyword>
<organism evidence="2 3">
    <name type="scientific">Catenaria anguillulae PL171</name>
    <dbReference type="NCBI Taxonomy" id="765915"/>
    <lineage>
        <taxon>Eukaryota</taxon>
        <taxon>Fungi</taxon>
        <taxon>Fungi incertae sedis</taxon>
        <taxon>Blastocladiomycota</taxon>
        <taxon>Blastocladiomycetes</taxon>
        <taxon>Blastocladiales</taxon>
        <taxon>Catenariaceae</taxon>
        <taxon>Catenaria</taxon>
    </lineage>
</organism>
<keyword evidence="1" id="KW-0812">Transmembrane</keyword>
<keyword evidence="3" id="KW-1185">Reference proteome</keyword>
<dbReference type="EMBL" id="MCFL01000008">
    <property type="protein sequence ID" value="ORZ38661.1"/>
    <property type="molecule type" value="Genomic_DNA"/>
</dbReference>
<reference evidence="2 3" key="1">
    <citation type="submission" date="2016-07" db="EMBL/GenBank/DDBJ databases">
        <title>Pervasive Adenine N6-methylation of Active Genes in Fungi.</title>
        <authorList>
            <consortium name="DOE Joint Genome Institute"/>
            <person name="Mondo S.J."/>
            <person name="Dannebaum R.O."/>
            <person name="Kuo R.C."/>
            <person name="Labutti K."/>
            <person name="Haridas S."/>
            <person name="Kuo A."/>
            <person name="Salamov A."/>
            <person name="Ahrendt S.R."/>
            <person name="Lipzen A."/>
            <person name="Sullivan W."/>
            <person name="Andreopoulos W.B."/>
            <person name="Clum A."/>
            <person name="Lindquist E."/>
            <person name="Daum C."/>
            <person name="Ramamoorthy G.K."/>
            <person name="Gryganskyi A."/>
            <person name="Culley D."/>
            <person name="Magnuson J.K."/>
            <person name="James T.Y."/>
            <person name="O'Malley M.A."/>
            <person name="Stajich J.E."/>
            <person name="Spatafora J.W."/>
            <person name="Visel A."/>
            <person name="Grigoriev I.V."/>
        </authorList>
    </citation>
    <scope>NUCLEOTIDE SEQUENCE [LARGE SCALE GENOMIC DNA]</scope>
    <source>
        <strain evidence="2 3">PL171</strain>
    </source>
</reference>
<gene>
    <name evidence="2" type="ORF">BCR44DRAFT_264126</name>
</gene>
<evidence type="ECO:0000256" key="1">
    <source>
        <dbReference type="SAM" id="Phobius"/>
    </source>
</evidence>
<feature type="transmembrane region" description="Helical" evidence="1">
    <location>
        <begin position="6"/>
        <end position="28"/>
    </location>
</feature>
<dbReference type="InterPro" id="IPR011009">
    <property type="entry name" value="Kinase-like_dom_sf"/>
</dbReference>